<dbReference type="PANTHER" id="PTHR10151:SF120">
    <property type="entry name" value="BIS(5'-ADENOSYL)-TRIPHOSPHATASE"/>
    <property type="match status" value="1"/>
</dbReference>
<evidence type="ECO:0000313" key="3">
    <source>
        <dbReference type="Proteomes" id="UP000321577"/>
    </source>
</evidence>
<dbReference type="RefSeq" id="WP_146849660.1">
    <property type="nucleotide sequence ID" value="NZ_BKAG01000007.1"/>
</dbReference>
<evidence type="ECO:0000313" key="2">
    <source>
        <dbReference type="EMBL" id="GEP42055.1"/>
    </source>
</evidence>
<evidence type="ECO:0000256" key="1">
    <source>
        <dbReference type="SAM" id="SignalP"/>
    </source>
</evidence>
<dbReference type="Pfam" id="PF01663">
    <property type="entry name" value="Phosphodiest"/>
    <property type="match status" value="1"/>
</dbReference>
<dbReference type="EMBL" id="BKAG01000007">
    <property type="protein sequence ID" value="GEP42055.1"/>
    <property type="molecule type" value="Genomic_DNA"/>
</dbReference>
<comment type="caution">
    <text evidence="2">The sequence shown here is derived from an EMBL/GenBank/DDBJ whole genome shotgun (WGS) entry which is preliminary data.</text>
</comment>
<keyword evidence="1" id="KW-0732">Signal</keyword>
<dbReference type="InterPro" id="IPR017850">
    <property type="entry name" value="Alkaline_phosphatase_core_sf"/>
</dbReference>
<dbReference type="SUPFAM" id="SSF53649">
    <property type="entry name" value="Alkaline phosphatase-like"/>
    <property type="match status" value="1"/>
</dbReference>
<protein>
    <submittedName>
        <fullName evidence="2">Alkaline phosphatase family protein</fullName>
    </submittedName>
</protein>
<dbReference type="Proteomes" id="UP000321577">
    <property type="component" value="Unassembled WGS sequence"/>
</dbReference>
<reference evidence="2 3" key="1">
    <citation type="submission" date="2019-07" db="EMBL/GenBank/DDBJ databases">
        <title>Whole genome shotgun sequence of Brevifollis gellanilyticus NBRC 108608.</title>
        <authorList>
            <person name="Hosoyama A."/>
            <person name="Uohara A."/>
            <person name="Ohji S."/>
            <person name="Ichikawa N."/>
        </authorList>
    </citation>
    <scope>NUCLEOTIDE SEQUENCE [LARGE SCALE GENOMIC DNA]</scope>
    <source>
        <strain evidence="2 3">NBRC 108608</strain>
    </source>
</reference>
<sequence>MKSSRRLLVAIALLSAAVRAIAAPAEHVILVSIDGWAHHYFDDPRCHMPTVKKLAAEGVRAKRMQCSFPTVTWTNHTTLVTGVNPGKHGVLSNDYWDREQWKKIPLIPDPIFNKEEIVKTPTIYDVVKQAGMTTAGVIWPASRGAKTLDWTVPDVFEQELFEKYGTPQLIAEAKQLGIPIEKQMEWCKAGNPGKAQRDYMYSQLAQHIIRTKKPNFLALHLVSLDSFEHAHGRQVPEAYWAANDSDNRVADLIRATEEAGIRDKTTFVITTDHGFITYDKLINPNVVLKQDGLTKTVLGKTLDKSSKVFAMAEGGACFVYVFDQANRYSILADITPKLAAIEGVESIVERKDFKTVVGHLLSEEDPREPDLFLSAKDGYNFTDSLADSAVITKVEVAKGSHGYLHTHPDMGGCFVISGAGVKTGGSVIEKIDNRDVAPTMAKLLGVTIPGVEGRVLEEALK</sequence>
<feature type="chain" id="PRO_5022240038" evidence="1">
    <location>
        <begin position="23"/>
        <end position="461"/>
    </location>
</feature>
<gene>
    <name evidence="2" type="primary">npp</name>
    <name evidence="2" type="ORF">BGE01nite_13460</name>
</gene>
<accession>A0A512M5P3</accession>
<dbReference type="OrthoDB" id="9779418at2"/>
<proteinExistence type="predicted"/>
<dbReference type="AlphaFoldDB" id="A0A512M5P3"/>
<organism evidence="2 3">
    <name type="scientific">Brevifollis gellanilyticus</name>
    <dbReference type="NCBI Taxonomy" id="748831"/>
    <lineage>
        <taxon>Bacteria</taxon>
        <taxon>Pseudomonadati</taxon>
        <taxon>Verrucomicrobiota</taxon>
        <taxon>Verrucomicrobiia</taxon>
        <taxon>Verrucomicrobiales</taxon>
        <taxon>Verrucomicrobiaceae</taxon>
    </lineage>
</organism>
<dbReference type="InterPro" id="IPR002591">
    <property type="entry name" value="Phosphodiest/P_Trfase"/>
</dbReference>
<dbReference type="PANTHER" id="PTHR10151">
    <property type="entry name" value="ECTONUCLEOTIDE PYROPHOSPHATASE/PHOSPHODIESTERASE"/>
    <property type="match status" value="1"/>
</dbReference>
<dbReference type="Gene3D" id="3.40.720.10">
    <property type="entry name" value="Alkaline Phosphatase, subunit A"/>
    <property type="match status" value="1"/>
</dbReference>
<name>A0A512M5P3_9BACT</name>
<feature type="signal peptide" evidence="1">
    <location>
        <begin position="1"/>
        <end position="22"/>
    </location>
</feature>
<dbReference type="CDD" id="cd16018">
    <property type="entry name" value="Enpp"/>
    <property type="match status" value="1"/>
</dbReference>
<dbReference type="GO" id="GO:0016787">
    <property type="term" value="F:hydrolase activity"/>
    <property type="evidence" value="ECO:0007669"/>
    <property type="project" value="UniProtKB-ARBA"/>
</dbReference>
<keyword evidence="3" id="KW-1185">Reference proteome</keyword>